<keyword evidence="6" id="KW-1185">Reference proteome</keyword>
<dbReference type="CDD" id="cd23645">
    <property type="entry name" value="HFD_Dpb3-like"/>
    <property type="match status" value="1"/>
</dbReference>
<dbReference type="SUPFAM" id="SSF47113">
    <property type="entry name" value="Histone-fold"/>
    <property type="match status" value="1"/>
</dbReference>
<dbReference type="OrthoDB" id="636685at2759"/>
<evidence type="ECO:0000256" key="1">
    <source>
        <dbReference type="ARBA" id="ARBA00004123"/>
    </source>
</evidence>
<dbReference type="InterPro" id="IPR003958">
    <property type="entry name" value="CBFA_NFYB_domain"/>
</dbReference>
<protein>
    <recommendedName>
        <fullName evidence="4">Transcription factor CBF/NF-Y/archaeal histone domain-containing protein</fullName>
    </recommendedName>
</protein>
<keyword evidence="2" id="KW-0539">Nucleus</keyword>
<sequence>MAKKSTAGGRVEKASSAPKRALGTTALPAARIKRIIKEDKDVNMVSNDAVFLISLATELFLESFMSKAYGLAKMEKRKTVFYKDLATAVSQHDMLDFLQDVVPKTMPLADAIERQRKAKEQEENGVLDDSADQGANGQGDSDDESSSRLETPAGEEEEDDDNNSLTGSAPDDLSGSGAEDMEED</sequence>
<comment type="caution">
    <text evidence="5">The sequence shown here is derived from an EMBL/GenBank/DDBJ whole genome shotgun (WGS) entry which is preliminary data.</text>
</comment>
<feature type="region of interest" description="Disordered" evidence="3">
    <location>
        <begin position="115"/>
        <end position="184"/>
    </location>
</feature>
<reference evidence="5" key="1">
    <citation type="journal article" date="2020" name="Fungal Divers.">
        <title>Resolving the Mortierellaceae phylogeny through synthesis of multi-gene phylogenetics and phylogenomics.</title>
        <authorList>
            <person name="Vandepol N."/>
            <person name="Liber J."/>
            <person name="Desiro A."/>
            <person name="Na H."/>
            <person name="Kennedy M."/>
            <person name="Barry K."/>
            <person name="Grigoriev I.V."/>
            <person name="Miller A.N."/>
            <person name="O'Donnell K."/>
            <person name="Stajich J.E."/>
            <person name="Bonito G."/>
        </authorList>
    </citation>
    <scope>NUCLEOTIDE SEQUENCE</scope>
    <source>
        <strain evidence="5">BC1065</strain>
    </source>
</reference>
<dbReference type="PANTHER" id="PTHR10252">
    <property type="entry name" value="HISTONE-LIKE TRANSCRIPTION FACTOR CCAAT-RELATED"/>
    <property type="match status" value="1"/>
</dbReference>
<gene>
    <name evidence="5" type="ORF">DFQ27_003835</name>
</gene>
<dbReference type="AlphaFoldDB" id="A0A9P6Q3I5"/>
<dbReference type="EMBL" id="JAAAJB010000268">
    <property type="protein sequence ID" value="KAG0259866.1"/>
    <property type="molecule type" value="Genomic_DNA"/>
</dbReference>
<dbReference type="Pfam" id="PF00808">
    <property type="entry name" value="CBFD_NFYB_HMF"/>
    <property type="match status" value="1"/>
</dbReference>
<accession>A0A9P6Q3I5</accession>
<evidence type="ECO:0000313" key="5">
    <source>
        <dbReference type="EMBL" id="KAG0259866.1"/>
    </source>
</evidence>
<feature type="compositionally biased region" description="Acidic residues" evidence="3">
    <location>
        <begin position="153"/>
        <end position="162"/>
    </location>
</feature>
<evidence type="ECO:0000256" key="3">
    <source>
        <dbReference type="SAM" id="MobiDB-lite"/>
    </source>
</evidence>
<dbReference type="Gene3D" id="1.10.20.10">
    <property type="entry name" value="Histone, subunit A"/>
    <property type="match status" value="1"/>
</dbReference>
<evidence type="ECO:0000256" key="2">
    <source>
        <dbReference type="ARBA" id="ARBA00023242"/>
    </source>
</evidence>
<name>A0A9P6Q3I5_9FUNG</name>
<evidence type="ECO:0000259" key="4">
    <source>
        <dbReference type="Pfam" id="PF00808"/>
    </source>
</evidence>
<evidence type="ECO:0000313" key="6">
    <source>
        <dbReference type="Proteomes" id="UP000807716"/>
    </source>
</evidence>
<dbReference type="InterPro" id="IPR009072">
    <property type="entry name" value="Histone-fold"/>
</dbReference>
<dbReference type="Proteomes" id="UP000807716">
    <property type="component" value="Unassembled WGS sequence"/>
</dbReference>
<dbReference type="GO" id="GO:0046982">
    <property type="term" value="F:protein heterodimerization activity"/>
    <property type="evidence" value="ECO:0007669"/>
    <property type="project" value="InterPro"/>
</dbReference>
<comment type="subcellular location">
    <subcellularLocation>
        <location evidence="1">Nucleus</location>
    </subcellularLocation>
</comment>
<feature type="domain" description="Transcription factor CBF/NF-Y/archaeal histone" evidence="4">
    <location>
        <begin position="26"/>
        <end position="89"/>
    </location>
</feature>
<dbReference type="GO" id="GO:0008623">
    <property type="term" value="C:CHRAC"/>
    <property type="evidence" value="ECO:0007669"/>
    <property type="project" value="TreeGrafter"/>
</dbReference>
<dbReference type="PANTHER" id="PTHR10252:SF54">
    <property type="entry name" value="CHROMATIN ACCESSIBILITY COMPLEX PROTEIN 1"/>
    <property type="match status" value="1"/>
</dbReference>
<dbReference type="GO" id="GO:0006261">
    <property type="term" value="P:DNA-templated DNA replication"/>
    <property type="evidence" value="ECO:0007669"/>
    <property type="project" value="TreeGrafter"/>
</dbReference>
<dbReference type="InterPro" id="IPR050568">
    <property type="entry name" value="Transcr_DNA_Rep_Reg"/>
</dbReference>
<proteinExistence type="predicted"/>
<organism evidence="5 6">
    <name type="scientific">Actinomortierella ambigua</name>
    <dbReference type="NCBI Taxonomy" id="1343610"/>
    <lineage>
        <taxon>Eukaryota</taxon>
        <taxon>Fungi</taxon>
        <taxon>Fungi incertae sedis</taxon>
        <taxon>Mucoromycota</taxon>
        <taxon>Mortierellomycotina</taxon>
        <taxon>Mortierellomycetes</taxon>
        <taxon>Mortierellales</taxon>
        <taxon>Mortierellaceae</taxon>
        <taxon>Actinomortierella</taxon>
    </lineage>
</organism>